<dbReference type="GO" id="GO:0015031">
    <property type="term" value="P:protein transport"/>
    <property type="evidence" value="ECO:0007669"/>
    <property type="project" value="UniProtKB-KW"/>
</dbReference>
<evidence type="ECO:0000256" key="4">
    <source>
        <dbReference type="ARBA" id="ARBA00022475"/>
    </source>
</evidence>
<keyword evidence="10" id="KW-0732">Signal</keyword>
<dbReference type="GO" id="GO:0031992">
    <property type="term" value="F:energy transducer activity"/>
    <property type="evidence" value="ECO:0007669"/>
    <property type="project" value="TreeGrafter"/>
</dbReference>
<keyword evidence="5" id="KW-0997">Cell inner membrane</keyword>
<comment type="similarity">
    <text evidence="2">Belongs to the TonB family.</text>
</comment>
<evidence type="ECO:0000256" key="8">
    <source>
        <dbReference type="ARBA" id="ARBA00022989"/>
    </source>
</evidence>
<comment type="subcellular location">
    <subcellularLocation>
        <location evidence="1">Cell inner membrane</location>
        <topology evidence="1">Single-pass membrane protein</topology>
        <orientation evidence="1">Periplasmic side</orientation>
    </subcellularLocation>
</comment>
<name>A0A3E0DVW9_9BACT</name>
<dbReference type="InterPro" id="IPR037682">
    <property type="entry name" value="TonB_C"/>
</dbReference>
<proteinExistence type="inferred from homology"/>
<keyword evidence="3" id="KW-0813">Transport</keyword>
<keyword evidence="7" id="KW-0653">Protein transport</keyword>
<comment type="caution">
    <text evidence="12">The sequence shown here is derived from an EMBL/GenBank/DDBJ whole genome shotgun (WGS) entry which is preliminary data.</text>
</comment>
<evidence type="ECO:0000256" key="1">
    <source>
        <dbReference type="ARBA" id="ARBA00004383"/>
    </source>
</evidence>
<evidence type="ECO:0000256" key="9">
    <source>
        <dbReference type="ARBA" id="ARBA00023136"/>
    </source>
</evidence>
<feature type="signal peptide" evidence="10">
    <location>
        <begin position="1"/>
        <end position="33"/>
    </location>
</feature>
<dbReference type="AlphaFoldDB" id="A0A3E0DVW9"/>
<keyword evidence="6" id="KW-0812">Transmembrane</keyword>
<keyword evidence="9" id="KW-0472">Membrane</keyword>
<evidence type="ECO:0000259" key="11">
    <source>
        <dbReference type="PROSITE" id="PS52015"/>
    </source>
</evidence>
<dbReference type="Pfam" id="PF03544">
    <property type="entry name" value="TonB_C"/>
    <property type="match status" value="1"/>
</dbReference>
<evidence type="ECO:0000256" key="10">
    <source>
        <dbReference type="SAM" id="SignalP"/>
    </source>
</evidence>
<reference evidence="12 13" key="1">
    <citation type="submission" date="2018-08" db="EMBL/GenBank/DDBJ databases">
        <title>Genomic Encyclopedia of Archaeal and Bacterial Type Strains, Phase II (KMG-II): from individual species to whole genera.</title>
        <authorList>
            <person name="Goeker M."/>
        </authorList>
    </citation>
    <scope>NUCLEOTIDE SEQUENCE [LARGE SCALE GENOMIC DNA]</scope>
    <source>
        <strain evidence="12 13">DSM 15986</strain>
    </source>
</reference>
<keyword evidence="13" id="KW-1185">Reference proteome</keyword>
<evidence type="ECO:0000313" key="13">
    <source>
        <dbReference type="Proteomes" id="UP000256405"/>
    </source>
</evidence>
<evidence type="ECO:0000256" key="3">
    <source>
        <dbReference type="ARBA" id="ARBA00022448"/>
    </source>
</evidence>
<dbReference type="PANTHER" id="PTHR33446">
    <property type="entry name" value="PROTEIN TONB-RELATED"/>
    <property type="match status" value="1"/>
</dbReference>
<organism evidence="12 13">
    <name type="scientific">Algoriphagus antarcticus</name>
    <dbReference type="NCBI Taxonomy" id="238540"/>
    <lineage>
        <taxon>Bacteria</taxon>
        <taxon>Pseudomonadati</taxon>
        <taxon>Bacteroidota</taxon>
        <taxon>Cytophagia</taxon>
        <taxon>Cytophagales</taxon>
        <taxon>Cyclobacteriaceae</taxon>
        <taxon>Algoriphagus</taxon>
    </lineage>
</organism>
<dbReference type="GO" id="GO:0098797">
    <property type="term" value="C:plasma membrane protein complex"/>
    <property type="evidence" value="ECO:0007669"/>
    <property type="project" value="TreeGrafter"/>
</dbReference>
<dbReference type="InterPro" id="IPR006260">
    <property type="entry name" value="TonB/TolA_C"/>
</dbReference>
<dbReference type="SUPFAM" id="SSF74653">
    <property type="entry name" value="TolA/TonB C-terminal domain"/>
    <property type="match status" value="1"/>
</dbReference>
<gene>
    <name evidence="12" type="ORF">C8N25_10854</name>
</gene>
<sequence>MKLSRNIFLRKAAPITLIALLFFAVLPSQPAFAQTETDSVYMEVDEMPLPKGGMDGWNSYLGKNMKYPTAAREAKVEGTVVVSFVVLENGEVSTVEILRGIGKGCDEEVLRLVEESPKWTPGKKDGEVVKTRMRLPVRFKL</sequence>
<protein>
    <submittedName>
        <fullName evidence="12">TonB family protein</fullName>
    </submittedName>
</protein>
<evidence type="ECO:0000256" key="7">
    <source>
        <dbReference type="ARBA" id="ARBA00022927"/>
    </source>
</evidence>
<dbReference type="PANTHER" id="PTHR33446:SF2">
    <property type="entry name" value="PROTEIN TONB"/>
    <property type="match status" value="1"/>
</dbReference>
<feature type="chain" id="PRO_5017814968" evidence="10">
    <location>
        <begin position="34"/>
        <end position="141"/>
    </location>
</feature>
<dbReference type="Proteomes" id="UP000256405">
    <property type="component" value="Unassembled WGS sequence"/>
</dbReference>
<keyword evidence="8" id="KW-1133">Transmembrane helix</keyword>
<dbReference type="EMBL" id="QUNF01000008">
    <property type="protein sequence ID" value="REG88621.1"/>
    <property type="molecule type" value="Genomic_DNA"/>
</dbReference>
<dbReference type="NCBIfam" id="TIGR01352">
    <property type="entry name" value="tonB_Cterm"/>
    <property type="match status" value="1"/>
</dbReference>
<keyword evidence="4" id="KW-1003">Cell membrane</keyword>
<dbReference type="InterPro" id="IPR051045">
    <property type="entry name" value="TonB-dependent_transducer"/>
</dbReference>
<evidence type="ECO:0000256" key="5">
    <source>
        <dbReference type="ARBA" id="ARBA00022519"/>
    </source>
</evidence>
<accession>A0A3E0DVW9</accession>
<dbReference type="GO" id="GO:0055085">
    <property type="term" value="P:transmembrane transport"/>
    <property type="evidence" value="ECO:0007669"/>
    <property type="project" value="InterPro"/>
</dbReference>
<feature type="domain" description="TonB C-terminal" evidence="11">
    <location>
        <begin position="52"/>
        <end position="141"/>
    </location>
</feature>
<dbReference type="PROSITE" id="PS52015">
    <property type="entry name" value="TONB_CTD"/>
    <property type="match status" value="1"/>
</dbReference>
<dbReference type="Gene3D" id="3.30.1150.10">
    <property type="match status" value="1"/>
</dbReference>
<evidence type="ECO:0000313" key="12">
    <source>
        <dbReference type="EMBL" id="REG88621.1"/>
    </source>
</evidence>
<evidence type="ECO:0000256" key="6">
    <source>
        <dbReference type="ARBA" id="ARBA00022692"/>
    </source>
</evidence>
<evidence type="ECO:0000256" key="2">
    <source>
        <dbReference type="ARBA" id="ARBA00006555"/>
    </source>
</evidence>
<dbReference type="RefSeq" id="WP_240511030.1">
    <property type="nucleotide sequence ID" value="NZ_MSSW01000089.1"/>
</dbReference>